<gene>
    <name evidence="2" type="ORF">KUF71_008351</name>
</gene>
<feature type="domain" description="ISXO2-like transposase" evidence="1">
    <location>
        <begin position="110"/>
        <end position="298"/>
    </location>
</feature>
<dbReference type="InterPro" id="IPR024445">
    <property type="entry name" value="Tnp_ISXO2-like"/>
</dbReference>
<keyword evidence="3" id="KW-1185">Reference proteome</keyword>
<dbReference type="PANTHER" id="PTHR47163:SF2">
    <property type="entry name" value="SI:DKEY-17M8.2"/>
    <property type="match status" value="1"/>
</dbReference>
<proteinExistence type="predicted"/>
<sequence length="322" mass="36295">MTAIENAGSIGDVVSAFSCNRTRTLIARSDRKGGYAPRCPDCRRVGNLTEGTVFEKSRLSWVQIFSFMFAWVCGVFQKASGKLCGLTAEHTKVDWDVCSWKLENTPALFQFGGPGRTVQIDEKLRLYSDCTPAVLFVPTLYSVFSGCTPSTPTKLLCLPKTRVVDPSVAKRKYNRGQVVPERWVLGIYDCLLKREVVIYVEFRDARTLLAEISRYELPGTTIWTDGWAAYRGLGALQGRNYIHSVANHSENFVDPVTGVCTNAVEAYWSCLKGFCRRNGVLHSALLPSHIDEFMWREVYDQGSVAETWQAYLDHLREKHQPL</sequence>
<evidence type="ECO:0000313" key="2">
    <source>
        <dbReference type="EMBL" id="KAK3919202.1"/>
    </source>
</evidence>
<dbReference type="AlphaFoldDB" id="A0AAE1HD86"/>
<dbReference type="Pfam" id="PF12762">
    <property type="entry name" value="DDE_Tnp_IS1595"/>
    <property type="match status" value="1"/>
</dbReference>
<reference evidence="2" key="1">
    <citation type="submission" date="2021-07" db="EMBL/GenBank/DDBJ databases">
        <authorList>
            <person name="Catto M.A."/>
            <person name="Jacobson A."/>
            <person name="Kennedy G."/>
            <person name="Labadie P."/>
            <person name="Hunt B.G."/>
            <person name="Srinivasan R."/>
        </authorList>
    </citation>
    <scope>NUCLEOTIDE SEQUENCE</scope>
    <source>
        <strain evidence="2">PL_HMW_Pooled</strain>
        <tissue evidence="2">Head</tissue>
    </source>
</reference>
<dbReference type="SMART" id="SM01126">
    <property type="entry name" value="DDE_Tnp_IS1595"/>
    <property type="match status" value="1"/>
</dbReference>
<organism evidence="2 3">
    <name type="scientific">Frankliniella fusca</name>
    <dbReference type="NCBI Taxonomy" id="407009"/>
    <lineage>
        <taxon>Eukaryota</taxon>
        <taxon>Metazoa</taxon>
        <taxon>Ecdysozoa</taxon>
        <taxon>Arthropoda</taxon>
        <taxon>Hexapoda</taxon>
        <taxon>Insecta</taxon>
        <taxon>Pterygota</taxon>
        <taxon>Neoptera</taxon>
        <taxon>Paraneoptera</taxon>
        <taxon>Thysanoptera</taxon>
        <taxon>Terebrantia</taxon>
        <taxon>Thripoidea</taxon>
        <taxon>Thripidae</taxon>
        <taxon>Frankliniella</taxon>
    </lineage>
</organism>
<dbReference type="Proteomes" id="UP001219518">
    <property type="component" value="Unassembled WGS sequence"/>
</dbReference>
<evidence type="ECO:0000313" key="3">
    <source>
        <dbReference type="Proteomes" id="UP001219518"/>
    </source>
</evidence>
<reference evidence="2" key="2">
    <citation type="journal article" date="2023" name="BMC Genomics">
        <title>Pest status, molecular evolution, and epigenetic factors derived from the genome assembly of Frankliniella fusca, a thysanopteran phytovirus vector.</title>
        <authorList>
            <person name="Catto M.A."/>
            <person name="Labadie P.E."/>
            <person name="Jacobson A.L."/>
            <person name="Kennedy G.G."/>
            <person name="Srinivasan R."/>
            <person name="Hunt B.G."/>
        </authorList>
    </citation>
    <scope>NUCLEOTIDE SEQUENCE</scope>
    <source>
        <strain evidence="2">PL_HMW_Pooled</strain>
    </source>
</reference>
<dbReference type="InterPro" id="IPR053164">
    <property type="entry name" value="IS1016-like_transposase"/>
</dbReference>
<comment type="caution">
    <text evidence="2">The sequence shown here is derived from an EMBL/GenBank/DDBJ whole genome shotgun (WGS) entry which is preliminary data.</text>
</comment>
<dbReference type="EMBL" id="JAHWGI010000970">
    <property type="protein sequence ID" value="KAK3919202.1"/>
    <property type="molecule type" value="Genomic_DNA"/>
</dbReference>
<accession>A0AAE1HD86</accession>
<name>A0AAE1HD86_9NEOP</name>
<evidence type="ECO:0000259" key="1">
    <source>
        <dbReference type="SMART" id="SM01126"/>
    </source>
</evidence>
<protein>
    <submittedName>
        <fullName evidence="2">DEP domain-containing protein</fullName>
    </submittedName>
</protein>
<dbReference type="PANTHER" id="PTHR47163">
    <property type="entry name" value="DDE_TNP_IS1595 DOMAIN-CONTAINING PROTEIN"/>
    <property type="match status" value="1"/>
</dbReference>